<dbReference type="AlphaFoldDB" id="A0A162J484"/>
<dbReference type="InterPro" id="IPR006680">
    <property type="entry name" value="Amidohydro-rel"/>
</dbReference>
<sequence>MLDLFIKGGKIIENDYIFKGSIAVKSGKIVGITNTDVKIDAVNVIDASGKMIFPGVIDCHAHLNDPGFEWRENFIHGSEAAAAGGVTTIIDMPLQNEPALTSSKIFLDKQNKIMHKSVVDYAFWGGLVDNNVQNIDELYKSGVIGLKAFLGPVSSDYSTINMGIARQALEITTPLGMVIGFHCEDYSIIKSYEAKLKKENKFGRSDYSQSRPVIAELLSVKNVIEMARESGGKVHICHVSHPEVAKEIKKAKSEGVNITSETCPHYLVFTNNDMVENGAIFKCAPPLRSYKAKEELWNYVMDGTINCISSDHSPCTIEEKSEDKHNIWEIWGGISGIQTTFQVMFDKVVNEKGLSPTILTKILSNEPAKTFDLYPRKGNLNIGSDADIVIVDPRRKWKITSESLFYKNKISAFIGLQGKGIPVTTIVRGNIVYDDGKIVGKHGTGCLVKAIR</sequence>
<dbReference type="InterPro" id="IPR011059">
    <property type="entry name" value="Metal-dep_hydrolase_composite"/>
</dbReference>
<evidence type="ECO:0000256" key="5">
    <source>
        <dbReference type="ARBA" id="ARBA00011881"/>
    </source>
</evidence>
<keyword evidence="14" id="KW-1185">Reference proteome</keyword>
<dbReference type="PANTHER" id="PTHR43668:SF2">
    <property type="entry name" value="ALLANTOINASE"/>
    <property type="match status" value="1"/>
</dbReference>
<evidence type="ECO:0000313" key="11">
    <source>
        <dbReference type="EMBL" id="OAA90085.1"/>
    </source>
</evidence>
<evidence type="ECO:0000256" key="1">
    <source>
        <dbReference type="ARBA" id="ARBA00001947"/>
    </source>
</evidence>
<dbReference type="InterPro" id="IPR017593">
    <property type="entry name" value="Allantoinase"/>
</dbReference>
<comment type="caution">
    <text evidence="11">The sequence shown here is derived from an EMBL/GenBank/DDBJ whole genome shotgun (WGS) entry which is preliminary data.</text>
</comment>
<evidence type="ECO:0000256" key="4">
    <source>
        <dbReference type="ARBA" id="ARBA00010368"/>
    </source>
</evidence>
<keyword evidence="7" id="KW-0479">Metal-binding</keyword>
<comment type="similarity">
    <text evidence="3">Belongs to the metallo-dependent hydrolases superfamily. Hydantoinase/dihydropyrimidinase family.</text>
</comment>
<dbReference type="SUPFAM" id="SSF51338">
    <property type="entry name" value="Composite domain of metallo-dependent hydrolases"/>
    <property type="match status" value="1"/>
</dbReference>
<evidence type="ECO:0000256" key="3">
    <source>
        <dbReference type="ARBA" id="ARBA00008829"/>
    </source>
</evidence>
<dbReference type="EMBL" id="LROR01000055">
    <property type="protein sequence ID" value="OBR92727.1"/>
    <property type="molecule type" value="Genomic_DNA"/>
</dbReference>
<organism evidence="11 13">
    <name type="scientific">Clostridium coskatii</name>
    <dbReference type="NCBI Taxonomy" id="1705578"/>
    <lineage>
        <taxon>Bacteria</taxon>
        <taxon>Bacillati</taxon>
        <taxon>Bacillota</taxon>
        <taxon>Clostridia</taxon>
        <taxon>Eubacteriales</taxon>
        <taxon>Clostridiaceae</taxon>
        <taxon>Clostridium</taxon>
    </lineage>
</organism>
<evidence type="ECO:0000259" key="10">
    <source>
        <dbReference type="Pfam" id="PF01979"/>
    </source>
</evidence>
<dbReference type="Proteomes" id="UP000093694">
    <property type="component" value="Unassembled WGS sequence"/>
</dbReference>
<dbReference type="GO" id="GO:0004038">
    <property type="term" value="F:allantoinase activity"/>
    <property type="evidence" value="ECO:0007669"/>
    <property type="project" value="UniProtKB-EC"/>
</dbReference>
<dbReference type="NCBIfam" id="TIGR03178">
    <property type="entry name" value="allantoinase"/>
    <property type="match status" value="1"/>
</dbReference>
<dbReference type="InterPro" id="IPR050138">
    <property type="entry name" value="DHOase/Allantoinase_Hydrolase"/>
</dbReference>
<dbReference type="FunFam" id="3.20.20.140:FF:000174">
    <property type="entry name" value="Dihydropyrimidinase-related protein 2"/>
    <property type="match status" value="1"/>
</dbReference>
<dbReference type="GO" id="GO:0000256">
    <property type="term" value="P:allantoin catabolic process"/>
    <property type="evidence" value="ECO:0007669"/>
    <property type="project" value="InterPro"/>
</dbReference>
<dbReference type="PANTHER" id="PTHR43668">
    <property type="entry name" value="ALLANTOINASE"/>
    <property type="match status" value="1"/>
</dbReference>
<evidence type="ECO:0000256" key="2">
    <source>
        <dbReference type="ARBA" id="ARBA00004968"/>
    </source>
</evidence>
<feature type="domain" description="Amidohydrolase-related" evidence="10">
    <location>
        <begin position="51"/>
        <end position="432"/>
    </location>
</feature>
<protein>
    <recommendedName>
        <fullName evidence="6">allantoinase</fullName>
        <ecNumber evidence="6">3.5.2.5</ecNumber>
    </recommendedName>
</protein>
<dbReference type="Proteomes" id="UP000077384">
    <property type="component" value="Unassembled WGS sequence"/>
</dbReference>
<dbReference type="GO" id="GO:0005737">
    <property type="term" value="C:cytoplasm"/>
    <property type="evidence" value="ECO:0007669"/>
    <property type="project" value="TreeGrafter"/>
</dbReference>
<comment type="pathway">
    <text evidence="2">Nitrogen metabolism; (S)-allantoin degradation; allantoate from (S)-allantoin: step 1/1.</text>
</comment>
<evidence type="ECO:0000256" key="9">
    <source>
        <dbReference type="ARBA" id="ARBA00022833"/>
    </source>
</evidence>
<dbReference type="RefSeq" id="WP_063602121.1">
    <property type="nucleotide sequence ID" value="NZ_LITQ01000032.1"/>
</dbReference>
<accession>A0A162J484</accession>
<evidence type="ECO:0000313" key="14">
    <source>
        <dbReference type="Proteomes" id="UP000093694"/>
    </source>
</evidence>
<reference evidence="11 13" key="1">
    <citation type="journal article" date="2015" name="Biotechnol. Bioeng.">
        <title>Genome sequence and phenotypic characterization of Caulobacter segnis.</title>
        <authorList>
            <person name="Patel S."/>
            <person name="Fletcher B."/>
            <person name="Scott D.C."/>
            <person name="Ely B."/>
        </authorList>
    </citation>
    <scope>NUCLEOTIDE SEQUENCE [LARGE SCALE GENOMIC DNA]</scope>
    <source>
        <strain evidence="11 13">PS02</strain>
    </source>
</reference>
<evidence type="ECO:0000256" key="6">
    <source>
        <dbReference type="ARBA" id="ARBA00012863"/>
    </source>
</evidence>
<evidence type="ECO:0000313" key="13">
    <source>
        <dbReference type="Proteomes" id="UP000077384"/>
    </source>
</evidence>
<gene>
    <name evidence="11" type="primary">allB_1</name>
    <name evidence="12" type="ORF">CLCOS_27890</name>
    <name evidence="11" type="ORF">WX73_02173</name>
</gene>
<evidence type="ECO:0000256" key="7">
    <source>
        <dbReference type="ARBA" id="ARBA00022723"/>
    </source>
</evidence>
<proteinExistence type="inferred from homology"/>
<reference evidence="12 14" key="2">
    <citation type="journal article" date="2016" name="Front. Microbiol.">
        <title>Industrial Acetogenic Biocatalysts: A Comparative Metabolic and Genomic Analysis.</title>
        <authorList>
            <person name="Bengelsdorf F."/>
            <person name="Poehlein A."/>
            <person name="Sonja S."/>
            <person name="Erz C."/>
            <person name="Hummel T."/>
            <person name="Hoffmeister S."/>
            <person name="Daniel R."/>
            <person name="Durre P."/>
        </authorList>
    </citation>
    <scope>NUCLEOTIDE SEQUENCE [LARGE SCALE GENOMIC DNA]</scope>
    <source>
        <strain evidence="12 14">PTA-10522</strain>
    </source>
</reference>
<dbReference type="Gene3D" id="3.20.20.140">
    <property type="entry name" value="Metal-dependent hydrolases"/>
    <property type="match status" value="1"/>
</dbReference>
<dbReference type="EMBL" id="LITQ01000032">
    <property type="protein sequence ID" value="OAA90085.1"/>
    <property type="molecule type" value="Genomic_DNA"/>
</dbReference>
<keyword evidence="9" id="KW-0862">Zinc</keyword>
<dbReference type="GO" id="GO:0008270">
    <property type="term" value="F:zinc ion binding"/>
    <property type="evidence" value="ECO:0007669"/>
    <property type="project" value="InterPro"/>
</dbReference>
<evidence type="ECO:0000256" key="8">
    <source>
        <dbReference type="ARBA" id="ARBA00022801"/>
    </source>
</evidence>
<dbReference type="InterPro" id="IPR032466">
    <property type="entry name" value="Metal_Hydrolase"/>
</dbReference>
<dbReference type="PATRIC" id="fig|1705578.3.peg.2434"/>
<dbReference type="EC" id="3.5.2.5" evidence="6"/>
<comment type="cofactor">
    <cofactor evidence="1">
        <name>Zn(2+)</name>
        <dbReference type="ChEBI" id="CHEBI:29105"/>
    </cofactor>
</comment>
<evidence type="ECO:0000313" key="12">
    <source>
        <dbReference type="EMBL" id="OBR92727.1"/>
    </source>
</evidence>
<dbReference type="GO" id="GO:0006145">
    <property type="term" value="P:purine nucleobase catabolic process"/>
    <property type="evidence" value="ECO:0007669"/>
    <property type="project" value="TreeGrafter"/>
</dbReference>
<name>A0A162J484_9CLOT</name>
<comment type="similarity">
    <text evidence="4">Belongs to the metallo-dependent hydrolases superfamily. Allantoinase family.</text>
</comment>
<dbReference type="NCBIfam" id="TIGR00857">
    <property type="entry name" value="pyrC_multi"/>
    <property type="match status" value="1"/>
</dbReference>
<dbReference type="Gene3D" id="2.30.40.10">
    <property type="entry name" value="Urease, subunit C, domain 1"/>
    <property type="match status" value="1"/>
</dbReference>
<comment type="subunit">
    <text evidence="5">Homotetramer.</text>
</comment>
<dbReference type="SUPFAM" id="SSF51556">
    <property type="entry name" value="Metallo-dependent hydrolases"/>
    <property type="match status" value="1"/>
</dbReference>
<keyword evidence="8 11" id="KW-0378">Hydrolase</keyword>
<dbReference type="Pfam" id="PF01979">
    <property type="entry name" value="Amidohydro_1"/>
    <property type="match status" value="1"/>
</dbReference>
<dbReference type="GO" id="GO:0050897">
    <property type="term" value="F:cobalt ion binding"/>
    <property type="evidence" value="ECO:0007669"/>
    <property type="project" value="InterPro"/>
</dbReference>